<dbReference type="InterPro" id="IPR052613">
    <property type="entry name" value="LicD_transferase"/>
</dbReference>
<proteinExistence type="predicted"/>
<name>A0AAU9X263_9CNID</name>
<dbReference type="Proteomes" id="UP001159428">
    <property type="component" value="Unassembled WGS sequence"/>
</dbReference>
<keyword evidence="4" id="KW-1185">Reference proteome</keyword>
<feature type="domain" description="LicD/FKTN/FKRP nucleotidyltransferase" evidence="2">
    <location>
        <begin position="81"/>
        <end position="112"/>
    </location>
</feature>
<evidence type="ECO:0000259" key="2">
    <source>
        <dbReference type="Pfam" id="PF04991"/>
    </source>
</evidence>
<dbReference type="Pfam" id="PF04991">
    <property type="entry name" value="LicD"/>
    <property type="match status" value="1"/>
</dbReference>
<sequence length="243" mass="28509">MRIGDPTRNYFSKVRCRYILLTIVLVVVVALYVTMNLKNYGLYTGNHPFFAAQPCQYLNSKEKGQLLKMAHTVHKILDGFGIEHWLVYGSVFGAVRAHGPLPWDNDVDIGFNGSGTFATMDFNKFLAAFKDNGLKVYYRRWITSNVMKVYKDDQPHIKVDLFAFYNYRGWMKRAGLETWIFALNYNLHDTYPARLVEKPLPMVRFGYFKLPAPREGLTIQQYLYPDDWWKEVKPVTYLSLRRY</sequence>
<gene>
    <name evidence="3" type="ORF">PMEA_00015767</name>
</gene>
<keyword evidence="1" id="KW-0472">Membrane</keyword>
<organism evidence="3 4">
    <name type="scientific">Pocillopora meandrina</name>
    <dbReference type="NCBI Taxonomy" id="46732"/>
    <lineage>
        <taxon>Eukaryota</taxon>
        <taxon>Metazoa</taxon>
        <taxon>Cnidaria</taxon>
        <taxon>Anthozoa</taxon>
        <taxon>Hexacorallia</taxon>
        <taxon>Scleractinia</taxon>
        <taxon>Astrocoeniina</taxon>
        <taxon>Pocilloporidae</taxon>
        <taxon>Pocillopora</taxon>
    </lineage>
</organism>
<protein>
    <recommendedName>
        <fullName evidence="2">LicD/FKTN/FKRP nucleotidyltransferase domain-containing protein</fullName>
    </recommendedName>
</protein>
<evidence type="ECO:0000313" key="3">
    <source>
        <dbReference type="EMBL" id="CAH3134199.1"/>
    </source>
</evidence>
<keyword evidence="1" id="KW-1133">Transmembrane helix</keyword>
<dbReference type="InterPro" id="IPR007074">
    <property type="entry name" value="LicD/FKTN/FKRP_NTP_transf"/>
</dbReference>
<dbReference type="GO" id="GO:0009100">
    <property type="term" value="P:glycoprotein metabolic process"/>
    <property type="evidence" value="ECO:0007669"/>
    <property type="project" value="UniProtKB-ARBA"/>
</dbReference>
<dbReference type="PANTHER" id="PTHR13627">
    <property type="entry name" value="FUKUTIN RELATED PROTEIN"/>
    <property type="match status" value="1"/>
</dbReference>
<dbReference type="PANTHER" id="PTHR13627:SF32">
    <property type="entry name" value="AGAP006029-PA"/>
    <property type="match status" value="1"/>
</dbReference>
<comment type="caution">
    <text evidence="3">The sequence shown here is derived from an EMBL/GenBank/DDBJ whole genome shotgun (WGS) entry which is preliminary data.</text>
</comment>
<dbReference type="EMBL" id="CALNXJ010000028">
    <property type="protein sequence ID" value="CAH3134199.1"/>
    <property type="molecule type" value="Genomic_DNA"/>
</dbReference>
<evidence type="ECO:0000313" key="4">
    <source>
        <dbReference type="Proteomes" id="UP001159428"/>
    </source>
</evidence>
<evidence type="ECO:0000256" key="1">
    <source>
        <dbReference type="SAM" id="Phobius"/>
    </source>
</evidence>
<reference evidence="3 4" key="1">
    <citation type="submission" date="2022-05" db="EMBL/GenBank/DDBJ databases">
        <authorList>
            <consortium name="Genoscope - CEA"/>
            <person name="William W."/>
        </authorList>
    </citation>
    <scope>NUCLEOTIDE SEQUENCE [LARGE SCALE GENOMIC DNA]</scope>
</reference>
<keyword evidence="1" id="KW-0812">Transmembrane</keyword>
<accession>A0AAU9X263</accession>
<dbReference type="AlphaFoldDB" id="A0AAU9X263"/>
<feature type="transmembrane region" description="Helical" evidence="1">
    <location>
        <begin position="18"/>
        <end position="35"/>
    </location>
</feature>